<keyword evidence="2" id="KW-0812">Transmembrane</keyword>
<comment type="caution">
    <text evidence="3">The sequence shown here is derived from an EMBL/GenBank/DDBJ whole genome shotgun (WGS) entry which is preliminary data.</text>
</comment>
<organism evidence="3 4">
    <name type="scientific">Streptomyces pharetrae CZA14</name>
    <dbReference type="NCBI Taxonomy" id="1144883"/>
    <lineage>
        <taxon>Bacteria</taxon>
        <taxon>Bacillati</taxon>
        <taxon>Actinomycetota</taxon>
        <taxon>Actinomycetes</taxon>
        <taxon>Kitasatosporales</taxon>
        <taxon>Streptomycetaceae</taxon>
        <taxon>Streptomyces</taxon>
    </lineage>
</organism>
<feature type="transmembrane region" description="Helical" evidence="2">
    <location>
        <begin position="115"/>
        <end position="134"/>
    </location>
</feature>
<reference evidence="3 4" key="1">
    <citation type="submission" date="2016-12" db="EMBL/GenBank/DDBJ databases">
        <title>Genome Mining:The Detection of Biosynthetic Gene Clusters to Aid in the Expression of Curamycin A produced by Streptomyces sp. strain CZA14.</title>
        <authorList>
            <person name="Durrell K.A."/>
            <person name="Kirby B.M."/>
            <person name="Khan W."/>
            <person name="Mthethwa T."/>
            <person name="Le Roes-Hill M."/>
        </authorList>
    </citation>
    <scope>NUCLEOTIDE SEQUENCE [LARGE SCALE GENOMIC DNA]</scope>
    <source>
        <strain evidence="3 4">CZA14</strain>
    </source>
</reference>
<evidence type="ECO:0000313" key="4">
    <source>
        <dbReference type="Proteomes" id="UP000194266"/>
    </source>
</evidence>
<accession>A0ABX3YNA2</accession>
<evidence type="ECO:0000256" key="2">
    <source>
        <dbReference type="SAM" id="Phobius"/>
    </source>
</evidence>
<keyword evidence="2" id="KW-0472">Membrane</keyword>
<protein>
    <recommendedName>
        <fullName evidence="5">DUF3592 domain-containing protein</fullName>
    </recommendedName>
</protein>
<name>A0ABX3YNA2_9ACTN</name>
<dbReference type="EMBL" id="MRYD01000027">
    <property type="protein sequence ID" value="OSZ60951.1"/>
    <property type="molecule type" value="Genomic_DNA"/>
</dbReference>
<keyword evidence="4" id="KW-1185">Reference proteome</keyword>
<gene>
    <name evidence="3" type="ORF">OQI_07970</name>
</gene>
<proteinExistence type="predicted"/>
<dbReference type="Proteomes" id="UP000194266">
    <property type="component" value="Unassembled WGS sequence"/>
</dbReference>
<dbReference type="RefSeq" id="WP_086168633.1">
    <property type="nucleotide sequence ID" value="NZ_MRYD01000027.1"/>
</dbReference>
<evidence type="ECO:0000256" key="1">
    <source>
        <dbReference type="SAM" id="MobiDB-lite"/>
    </source>
</evidence>
<sequence length="149" mass="15063">MSTGPGRPRRVRPATVAAVAVLALLALTYAVFVPAAWQRVQARGGTPSSATFHGGSCLLGECAVTFSVAGERVTAGLPVGTRAGGHDSGDTVTVRHPPGEPGRAVLADDTGRGSVALLLAAPLGATLAAAAWAVSRARSERRARPAQTF</sequence>
<evidence type="ECO:0000313" key="3">
    <source>
        <dbReference type="EMBL" id="OSZ60951.1"/>
    </source>
</evidence>
<evidence type="ECO:0008006" key="5">
    <source>
        <dbReference type="Google" id="ProtNLM"/>
    </source>
</evidence>
<keyword evidence="2" id="KW-1133">Transmembrane helix</keyword>
<feature type="region of interest" description="Disordered" evidence="1">
    <location>
        <begin position="79"/>
        <end position="99"/>
    </location>
</feature>